<dbReference type="Proteomes" id="UP000706039">
    <property type="component" value="Unassembled WGS sequence"/>
</dbReference>
<evidence type="ECO:0000256" key="11">
    <source>
        <dbReference type="PROSITE-ProRule" id="PRU01360"/>
    </source>
</evidence>
<evidence type="ECO:0000256" key="1">
    <source>
        <dbReference type="ARBA" id="ARBA00004571"/>
    </source>
</evidence>
<evidence type="ECO:0000256" key="6">
    <source>
        <dbReference type="ARBA" id="ARBA00023004"/>
    </source>
</evidence>
<comment type="caution">
    <text evidence="16">The sequence shown here is derived from an EMBL/GenBank/DDBJ whole genome shotgun (WGS) entry which is preliminary data.</text>
</comment>
<feature type="signal peptide" evidence="13">
    <location>
        <begin position="1"/>
        <end position="22"/>
    </location>
</feature>
<keyword evidence="7" id="KW-0406">Ion transport</keyword>
<evidence type="ECO:0000256" key="3">
    <source>
        <dbReference type="ARBA" id="ARBA00022452"/>
    </source>
</evidence>
<feature type="domain" description="TonB-dependent receptor-like beta-barrel" evidence="14">
    <location>
        <begin position="463"/>
        <end position="945"/>
    </location>
</feature>
<protein>
    <submittedName>
        <fullName evidence="16">TonB-dependent receptor</fullName>
    </submittedName>
</protein>
<evidence type="ECO:0000256" key="13">
    <source>
        <dbReference type="SAM" id="SignalP"/>
    </source>
</evidence>
<keyword evidence="6" id="KW-0408">Iron</keyword>
<evidence type="ECO:0000259" key="15">
    <source>
        <dbReference type="Pfam" id="PF07715"/>
    </source>
</evidence>
<dbReference type="InterPro" id="IPR012910">
    <property type="entry name" value="Plug_dom"/>
</dbReference>
<evidence type="ECO:0000313" key="17">
    <source>
        <dbReference type="Proteomes" id="UP000706039"/>
    </source>
</evidence>
<accession>A0ABS7PIW6</accession>
<name>A0ABS7PIW6_9SPHN</name>
<dbReference type="EMBL" id="JAINVV010000001">
    <property type="protein sequence ID" value="MBY8821247.1"/>
    <property type="molecule type" value="Genomic_DNA"/>
</dbReference>
<evidence type="ECO:0000256" key="9">
    <source>
        <dbReference type="ARBA" id="ARBA00023136"/>
    </source>
</evidence>
<keyword evidence="4" id="KW-0410">Iron transport</keyword>
<dbReference type="Pfam" id="PF07715">
    <property type="entry name" value="Plug"/>
    <property type="match status" value="1"/>
</dbReference>
<evidence type="ECO:0000259" key="14">
    <source>
        <dbReference type="Pfam" id="PF00593"/>
    </source>
</evidence>
<evidence type="ECO:0000256" key="8">
    <source>
        <dbReference type="ARBA" id="ARBA00023077"/>
    </source>
</evidence>
<dbReference type="InterPro" id="IPR000531">
    <property type="entry name" value="Beta-barrel_TonB"/>
</dbReference>
<evidence type="ECO:0000256" key="10">
    <source>
        <dbReference type="ARBA" id="ARBA00023237"/>
    </source>
</evidence>
<sequence>MKKLDLLAASAIALALATPAAAQVATPEDEATDSIPDIVVTAQRQSERLQDVPIAVSAFSADALEKQQIENASDLQLSLPNVTFTKTNFTASSFTIRGIGDLCVGASCDSATGIHVNDMPLLSTRLFETEYFDLERVEVLRGPQGTLFGRNATSGVVNFITAKPDLTSFGASGSFEYGNYESYKVNGMINVPLGETLGVRVAGYYLNRDGYTKNLFTGNRIDGRDLYALRGTIRWEPSSSTTFDLIGYYFHEKDDRSRIQKQLCHRDPTGILGCSPDKLAYETTNGNSTLAALLSSNEFLGVASASSGGALARFGLGSIYGTDPFSNAVVPAGVRTVNIDYEPTYFAEEYHIMGRLQQQLGEQLSLTMTGGYTHNKVDSTSDYNLAIENSLANNPGLVQLNTLGRTGIGSPFAFLDPVRRALIPNGAAGGVCQSLGDPNGVGVYGGNSIGCFPTSLDFDRSKLTNRQFSVEAHVDSNFDGMFNFLLGGIYVDSKTSNNSYMVNAFGLDYAAGILGAANTGGAAYFGSPFYHSDTAQTRLKSYGIFGEGYFDFTDKLKLTVGVRYNHDEKYARARTTLLQDSNGQFAAVPFGSDNLTDALNYAALDYDANTPGIQSYAEDSVTFGRLTGRAVLDYKITDDNMVYVSYSRGYKSGGINPPLSPIFAVPSTFGPETVDAFEIGSKNSFLNGTLRLNLTGFYYKYKNLQLSRIVARTSVNDNVSANIYGVEAEAIISPIRAILVNLSASYLHTKVSDDKFLANPRDPSGGRSDAVIIKDLQNASNCAVVPTTAGNVVGVNTYVAAVNSGIGLRAPVPVPGTNTTGAYSICSALAATAANPPAALRALFATPTGALPFTVLGSGVEVNIKGNQLPQAPMYKFSAGFQYRAEFQNGMSLVPRADLTYTGESYASIFGGNINRMKGYAIINAQIQLNGRDDRWFLRGFVSNLTKNNAITGEYVTDQSSGLFTNIFTLEPRRYGLAAGFKF</sequence>
<keyword evidence="2 11" id="KW-0813">Transport</keyword>
<dbReference type="PANTHER" id="PTHR32552">
    <property type="entry name" value="FERRICHROME IRON RECEPTOR-RELATED"/>
    <property type="match status" value="1"/>
</dbReference>
<keyword evidence="5 11" id="KW-0812">Transmembrane</keyword>
<dbReference type="Gene3D" id="2.40.170.20">
    <property type="entry name" value="TonB-dependent receptor, beta-barrel domain"/>
    <property type="match status" value="3"/>
</dbReference>
<evidence type="ECO:0000313" key="16">
    <source>
        <dbReference type="EMBL" id="MBY8821247.1"/>
    </source>
</evidence>
<dbReference type="PANTHER" id="PTHR32552:SF81">
    <property type="entry name" value="TONB-DEPENDENT OUTER MEMBRANE RECEPTOR"/>
    <property type="match status" value="1"/>
</dbReference>
<keyword evidence="13" id="KW-0732">Signal</keyword>
<evidence type="ECO:0000256" key="12">
    <source>
        <dbReference type="RuleBase" id="RU003357"/>
    </source>
</evidence>
<evidence type="ECO:0000256" key="7">
    <source>
        <dbReference type="ARBA" id="ARBA00023065"/>
    </source>
</evidence>
<feature type="chain" id="PRO_5045799103" evidence="13">
    <location>
        <begin position="23"/>
        <end position="983"/>
    </location>
</feature>
<gene>
    <name evidence="16" type="ORF">K7G82_03030</name>
</gene>
<keyword evidence="9 11" id="KW-0472">Membrane</keyword>
<proteinExistence type="inferred from homology"/>
<dbReference type="SUPFAM" id="SSF56935">
    <property type="entry name" value="Porins"/>
    <property type="match status" value="1"/>
</dbReference>
<evidence type="ECO:0000256" key="5">
    <source>
        <dbReference type="ARBA" id="ARBA00022692"/>
    </source>
</evidence>
<keyword evidence="17" id="KW-1185">Reference proteome</keyword>
<organism evidence="16 17">
    <name type="scientific">Sphingomonas colocasiae</name>
    <dbReference type="NCBI Taxonomy" id="1848973"/>
    <lineage>
        <taxon>Bacteria</taxon>
        <taxon>Pseudomonadati</taxon>
        <taxon>Pseudomonadota</taxon>
        <taxon>Alphaproteobacteria</taxon>
        <taxon>Sphingomonadales</taxon>
        <taxon>Sphingomonadaceae</taxon>
        <taxon>Sphingomonas</taxon>
    </lineage>
</organism>
<feature type="domain" description="TonB-dependent receptor plug" evidence="15">
    <location>
        <begin position="49"/>
        <end position="156"/>
    </location>
</feature>
<dbReference type="Pfam" id="PF00593">
    <property type="entry name" value="TonB_dep_Rec_b-barrel"/>
    <property type="match status" value="1"/>
</dbReference>
<comment type="subcellular location">
    <subcellularLocation>
        <location evidence="1 11">Cell outer membrane</location>
        <topology evidence="1 11">Multi-pass membrane protein</topology>
    </subcellularLocation>
</comment>
<keyword evidence="8 12" id="KW-0798">TonB box</keyword>
<comment type="similarity">
    <text evidence="11 12">Belongs to the TonB-dependent receptor family.</text>
</comment>
<dbReference type="RefSeq" id="WP_222988321.1">
    <property type="nucleotide sequence ID" value="NZ_JAINVV010000001.1"/>
</dbReference>
<keyword evidence="16" id="KW-0675">Receptor</keyword>
<evidence type="ECO:0000256" key="2">
    <source>
        <dbReference type="ARBA" id="ARBA00022448"/>
    </source>
</evidence>
<dbReference type="InterPro" id="IPR039426">
    <property type="entry name" value="TonB-dep_rcpt-like"/>
</dbReference>
<dbReference type="InterPro" id="IPR036942">
    <property type="entry name" value="Beta-barrel_TonB_sf"/>
</dbReference>
<keyword evidence="10 11" id="KW-0998">Cell outer membrane</keyword>
<dbReference type="PROSITE" id="PS52016">
    <property type="entry name" value="TONB_DEPENDENT_REC_3"/>
    <property type="match status" value="1"/>
</dbReference>
<reference evidence="16 17" key="1">
    <citation type="submission" date="2021-08" db="EMBL/GenBank/DDBJ databases">
        <authorList>
            <person name="Tuo L."/>
        </authorList>
    </citation>
    <scope>NUCLEOTIDE SEQUENCE [LARGE SCALE GENOMIC DNA]</scope>
    <source>
        <strain evidence="16 17">JCM 31229</strain>
    </source>
</reference>
<evidence type="ECO:0000256" key="4">
    <source>
        <dbReference type="ARBA" id="ARBA00022496"/>
    </source>
</evidence>
<keyword evidence="3 11" id="KW-1134">Transmembrane beta strand</keyword>